<dbReference type="PROSITE" id="PS51257">
    <property type="entry name" value="PROKAR_LIPOPROTEIN"/>
    <property type="match status" value="1"/>
</dbReference>
<organism evidence="1 2">
    <name type="scientific">Nocardia macrotermitis</name>
    <dbReference type="NCBI Taxonomy" id="2585198"/>
    <lineage>
        <taxon>Bacteria</taxon>
        <taxon>Bacillati</taxon>
        <taxon>Actinomycetota</taxon>
        <taxon>Actinomycetes</taxon>
        <taxon>Mycobacteriales</taxon>
        <taxon>Nocardiaceae</taxon>
        <taxon>Nocardia</taxon>
    </lineage>
</organism>
<comment type="caution">
    <text evidence="1">The sequence shown here is derived from an EMBL/GenBank/DDBJ whole genome shotgun (WGS) entry which is preliminary data.</text>
</comment>
<dbReference type="AlphaFoldDB" id="A0A7K0D5Y3"/>
<dbReference type="EMBL" id="WEGK01000009">
    <property type="protein sequence ID" value="MQY21140.1"/>
    <property type="molecule type" value="Genomic_DNA"/>
</dbReference>
<protein>
    <submittedName>
        <fullName evidence="1">Uncharacterized protein</fullName>
    </submittedName>
</protein>
<evidence type="ECO:0000313" key="1">
    <source>
        <dbReference type="EMBL" id="MQY21140.1"/>
    </source>
</evidence>
<evidence type="ECO:0000313" key="2">
    <source>
        <dbReference type="Proteomes" id="UP000438448"/>
    </source>
</evidence>
<proteinExistence type="predicted"/>
<accession>A0A7K0D5Y3</accession>
<sequence>MRLRRLVGSGLIVGFAVVGGVGCTVSGAGATSQCRVDGCVITFDRGVSAKASVLGVEAKLVAVNGDTVVLSVAGQEVSVPVGETRTTSGMGVTVQQVTEEKVVVRVSSGIGNGN</sequence>
<gene>
    <name evidence="1" type="ORF">NRB20_42490</name>
</gene>
<dbReference type="Proteomes" id="UP000438448">
    <property type="component" value="Unassembled WGS sequence"/>
</dbReference>
<name>A0A7K0D5Y3_9NOCA</name>
<reference evidence="1 2" key="1">
    <citation type="submission" date="2019-10" db="EMBL/GenBank/DDBJ databases">
        <title>Nocardia macrotermitis sp. nov. and Nocardia aurantia sp. nov., isolated from the gut of fungus growing-termite Macrotermes natalensis.</title>
        <authorList>
            <person name="Benndorf R."/>
            <person name="Schwitalla J."/>
            <person name="Martin K."/>
            <person name="De Beer W."/>
            <person name="Kaster A.-K."/>
            <person name="Vollmers J."/>
            <person name="Poulsen M."/>
            <person name="Beemelmanns C."/>
        </authorList>
    </citation>
    <scope>NUCLEOTIDE SEQUENCE [LARGE SCALE GENOMIC DNA]</scope>
    <source>
        <strain evidence="1 2">RB20</strain>
    </source>
</reference>
<keyword evidence="2" id="KW-1185">Reference proteome</keyword>